<reference evidence="9 10" key="1">
    <citation type="submission" date="2020-04" db="EMBL/GenBank/DDBJ databases">
        <authorList>
            <person name="Klaysubun C."/>
            <person name="Duangmal K."/>
            <person name="Lipun K."/>
        </authorList>
    </citation>
    <scope>NUCLEOTIDE SEQUENCE [LARGE SCALE GENOMIC DNA]</scope>
    <source>
        <strain evidence="9 10">JCM 11839</strain>
    </source>
</reference>
<dbReference type="InterPro" id="IPR036188">
    <property type="entry name" value="FAD/NAD-bd_sf"/>
</dbReference>
<evidence type="ECO:0000313" key="9">
    <source>
        <dbReference type="EMBL" id="NMH76504.1"/>
    </source>
</evidence>
<organism evidence="9 10">
    <name type="scientific">Pseudonocardia xinjiangensis</name>
    <dbReference type="NCBI Taxonomy" id="75289"/>
    <lineage>
        <taxon>Bacteria</taxon>
        <taxon>Bacillati</taxon>
        <taxon>Actinomycetota</taxon>
        <taxon>Actinomycetes</taxon>
        <taxon>Pseudonocardiales</taxon>
        <taxon>Pseudonocardiaceae</taxon>
        <taxon>Pseudonocardia</taxon>
    </lineage>
</organism>
<keyword evidence="4 5" id="KW-0274">FAD</keyword>
<comment type="cofactor">
    <cofactor evidence="1">
        <name>FAD</name>
        <dbReference type="ChEBI" id="CHEBI:57692"/>
    </cofactor>
</comment>
<dbReference type="PANTHER" id="PTHR11552:SF147">
    <property type="entry name" value="CHOLINE DEHYDROGENASE, MITOCHONDRIAL"/>
    <property type="match status" value="1"/>
</dbReference>
<dbReference type="SUPFAM" id="SSF51905">
    <property type="entry name" value="FAD/NAD(P)-binding domain"/>
    <property type="match status" value="1"/>
</dbReference>
<comment type="caution">
    <text evidence="9">The sequence shown here is derived from an EMBL/GenBank/DDBJ whole genome shotgun (WGS) entry which is preliminary data.</text>
</comment>
<evidence type="ECO:0000256" key="3">
    <source>
        <dbReference type="ARBA" id="ARBA00022630"/>
    </source>
</evidence>
<dbReference type="EMBL" id="JAAXKY010000009">
    <property type="protein sequence ID" value="NMH76504.1"/>
    <property type="molecule type" value="Genomic_DNA"/>
</dbReference>
<dbReference type="PIRSF" id="PIRSF000137">
    <property type="entry name" value="Alcohol_oxidase"/>
    <property type="match status" value="1"/>
</dbReference>
<feature type="region of interest" description="Disordered" evidence="6">
    <location>
        <begin position="504"/>
        <end position="528"/>
    </location>
</feature>
<dbReference type="PANTHER" id="PTHR11552">
    <property type="entry name" value="GLUCOSE-METHANOL-CHOLINE GMC OXIDOREDUCTASE"/>
    <property type="match status" value="1"/>
</dbReference>
<evidence type="ECO:0000256" key="4">
    <source>
        <dbReference type="ARBA" id="ARBA00022827"/>
    </source>
</evidence>
<evidence type="ECO:0000259" key="8">
    <source>
        <dbReference type="PROSITE" id="PS00624"/>
    </source>
</evidence>
<evidence type="ECO:0000256" key="5">
    <source>
        <dbReference type="RuleBase" id="RU003968"/>
    </source>
</evidence>
<dbReference type="Proteomes" id="UP001296706">
    <property type="component" value="Unassembled WGS sequence"/>
</dbReference>
<sequence length="528" mass="55563">MVGGGAAGSVLAARLSADPGCRVLLLEAGPADDDPRIEPPHGLFGGLLRGELDWSYDTVPQEQLGGRTVPISAGRVLGGGGSINYQAWYRGHPFDYDGWAASGMTGWSWEEVLPAFRRSEDHELGASALHGVGGPIPVTTPEDVSPLSLAFIAAGVEYGLPLNRDFNGERLDGVGLLYSNVRDGERHSAARAYLRPAADRPNLVVRTRAFVRRVLLDGRRATGVRYSDALGQSFEVHADSVTLAAGAVRTPQLLMLSGIGPADHLREHGIEVIAHVPGVGANLQDHPSALIGWPVVRGATWLDALSDRNQALYAQERRGPLASIGQAGAFLRCGAGAEAPDIELTPMLIDLLGNSVPGFSCLVTLLKPESRGSVRLASTDPEAAPVIDARYLESATDRTLVVEGLRRTLELCDSPIMRALIGPASFPASTDHASLLESARASLISTNHPVGTCRAGIDGMSVVDPALRVHGVTGLRVVDASIMPTIPRGNTHAPSVMIGERAAELIGNEQGRSPRPALPSPSPVPEGS</sequence>
<dbReference type="PROSITE" id="PS00624">
    <property type="entry name" value="GMC_OXRED_2"/>
    <property type="match status" value="1"/>
</dbReference>
<dbReference type="PROSITE" id="PS00623">
    <property type="entry name" value="GMC_OXRED_1"/>
    <property type="match status" value="1"/>
</dbReference>
<dbReference type="Gene3D" id="3.30.560.10">
    <property type="entry name" value="Glucose Oxidase, domain 3"/>
    <property type="match status" value="1"/>
</dbReference>
<dbReference type="SUPFAM" id="SSF54373">
    <property type="entry name" value="FAD-linked reductases, C-terminal domain"/>
    <property type="match status" value="1"/>
</dbReference>
<dbReference type="InterPro" id="IPR012132">
    <property type="entry name" value="GMC_OxRdtase"/>
</dbReference>
<dbReference type="InterPro" id="IPR000172">
    <property type="entry name" value="GMC_OxRdtase_N"/>
</dbReference>
<name>A0ABX1RAQ0_9PSEU</name>
<evidence type="ECO:0000256" key="1">
    <source>
        <dbReference type="ARBA" id="ARBA00001974"/>
    </source>
</evidence>
<feature type="compositionally biased region" description="Pro residues" evidence="6">
    <location>
        <begin position="516"/>
        <end position="528"/>
    </location>
</feature>
<evidence type="ECO:0000256" key="6">
    <source>
        <dbReference type="SAM" id="MobiDB-lite"/>
    </source>
</evidence>
<dbReference type="InterPro" id="IPR007867">
    <property type="entry name" value="GMC_OxRtase_C"/>
</dbReference>
<gene>
    <name evidence="9" type="ORF">HF577_05225</name>
</gene>
<proteinExistence type="inferred from homology"/>
<protein>
    <submittedName>
        <fullName evidence="9">NAD(P)-binding protein</fullName>
    </submittedName>
</protein>
<accession>A0ABX1RAQ0</accession>
<comment type="similarity">
    <text evidence="2 5">Belongs to the GMC oxidoreductase family.</text>
</comment>
<dbReference type="Pfam" id="PF05199">
    <property type="entry name" value="GMC_oxred_C"/>
    <property type="match status" value="1"/>
</dbReference>
<evidence type="ECO:0000259" key="7">
    <source>
        <dbReference type="PROSITE" id="PS00623"/>
    </source>
</evidence>
<dbReference type="Gene3D" id="3.50.50.60">
    <property type="entry name" value="FAD/NAD(P)-binding domain"/>
    <property type="match status" value="1"/>
</dbReference>
<feature type="domain" description="Glucose-methanol-choline oxidoreductase N-terminal" evidence="7">
    <location>
        <begin position="74"/>
        <end position="97"/>
    </location>
</feature>
<evidence type="ECO:0000313" key="10">
    <source>
        <dbReference type="Proteomes" id="UP001296706"/>
    </source>
</evidence>
<evidence type="ECO:0000256" key="2">
    <source>
        <dbReference type="ARBA" id="ARBA00010790"/>
    </source>
</evidence>
<dbReference type="Pfam" id="PF00732">
    <property type="entry name" value="GMC_oxred_N"/>
    <property type="match status" value="1"/>
</dbReference>
<feature type="domain" description="Glucose-methanol-choline oxidoreductase N-terminal" evidence="8">
    <location>
        <begin position="246"/>
        <end position="260"/>
    </location>
</feature>
<keyword evidence="3 5" id="KW-0285">Flavoprotein</keyword>
<keyword evidence="10" id="KW-1185">Reference proteome</keyword>